<dbReference type="CDD" id="cd00130">
    <property type="entry name" value="PAS"/>
    <property type="match status" value="1"/>
</dbReference>
<feature type="domain" description="PAC" evidence="11">
    <location>
        <begin position="277"/>
        <end position="330"/>
    </location>
</feature>
<dbReference type="InterPro" id="IPR035965">
    <property type="entry name" value="PAS-like_dom_sf"/>
</dbReference>
<evidence type="ECO:0000256" key="3">
    <source>
        <dbReference type="ARBA" id="ARBA00012438"/>
    </source>
</evidence>
<dbReference type="NCBIfam" id="TIGR00229">
    <property type="entry name" value="sensory_box"/>
    <property type="match status" value="1"/>
</dbReference>
<keyword evidence="6 10" id="KW-0812">Transmembrane</keyword>
<comment type="caution">
    <text evidence="12">The sequence shown here is derived from an EMBL/GenBank/DDBJ whole genome shotgun (WGS) entry which is preliminary data.</text>
</comment>
<evidence type="ECO:0000259" key="11">
    <source>
        <dbReference type="PROSITE" id="PS50113"/>
    </source>
</evidence>
<feature type="transmembrane region" description="Helical" evidence="10">
    <location>
        <begin position="70"/>
        <end position="90"/>
    </location>
</feature>
<evidence type="ECO:0000256" key="6">
    <source>
        <dbReference type="ARBA" id="ARBA00022692"/>
    </source>
</evidence>
<dbReference type="Pfam" id="PF07694">
    <property type="entry name" value="5TM-5TMR_LYT"/>
    <property type="match status" value="1"/>
</dbReference>
<dbReference type="SUPFAM" id="SSF47384">
    <property type="entry name" value="Homodimeric domain of signal transducing histidine kinase"/>
    <property type="match status" value="1"/>
</dbReference>
<protein>
    <recommendedName>
        <fullName evidence="3">histidine kinase</fullName>
        <ecNumber evidence="3">2.7.13.3</ecNumber>
    </recommendedName>
</protein>
<evidence type="ECO:0000256" key="8">
    <source>
        <dbReference type="ARBA" id="ARBA00022989"/>
    </source>
</evidence>
<dbReference type="Gene3D" id="3.30.450.20">
    <property type="entry name" value="PAS domain"/>
    <property type="match status" value="1"/>
</dbReference>
<dbReference type="Pfam" id="PF00512">
    <property type="entry name" value="HisKA"/>
    <property type="match status" value="1"/>
</dbReference>
<dbReference type="PANTHER" id="PTHR43047:SF72">
    <property type="entry name" value="OSMOSENSING HISTIDINE PROTEIN KINASE SLN1"/>
    <property type="match status" value="1"/>
</dbReference>
<dbReference type="Gene3D" id="1.10.287.130">
    <property type="match status" value="1"/>
</dbReference>
<evidence type="ECO:0000256" key="2">
    <source>
        <dbReference type="ARBA" id="ARBA00004651"/>
    </source>
</evidence>
<keyword evidence="13" id="KW-1185">Reference proteome</keyword>
<dbReference type="EMBL" id="JABFDB010000030">
    <property type="protein sequence ID" value="NYZ23674.1"/>
    <property type="molecule type" value="Genomic_DNA"/>
</dbReference>
<evidence type="ECO:0000256" key="7">
    <source>
        <dbReference type="ARBA" id="ARBA00022777"/>
    </source>
</evidence>
<keyword evidence="4" id="KW-1003">Cell membrane</keyword>
<comment type="catalytic activity">
    <reaction evidence="1">
        <text>ATP + protein L-histidine = ADP + protein N-phospho-L-histidine.</text>
        <dbReference type="EC" id="2.7.13.3"/>
    </reaction>
</comment>
<proteinExistence type="predicted"/>
<feature type="transmembrane region" description="Helical" evidence="10">
    <location>
        <begin position="35"/>
        <end position="58"/>
    </location>
</feature>
<feature type="transmembrane region" description="Helical" evidence="10">
    <location>
        <begin position="12"/>
        <end position="29"/>
    </location>
</feature>
<feature type="transmembrane region" description="Helical" evidence="10">
    <location>
        <begin position="102"/>
        <end position="124"/>
    </location>
</feature>
<dbReference type="Pfam" id="PF08448">
    <property type="entry name" value="PAS_4"/>
    <property type="match status" value="1"/>
</dbReference>
<keyword evidence="5" id="KW-0808">Transferase</keyword>
<keyword evidence="8 10" id="KW-1133">Transmembrane helix</keyword>
<feature type="transmembrane region" description="Helical" evidence="10">
    <location>
        <begin position="169"/>
        <end position="186"/>
    </location>
</feature>
<feature type="non-terminal residue" evidence="12">
    <location>
        <position position="373"/>
    </location>
</feature>
<dbReference type="InterPro" id="IPR000014">
    <property type="entry name" value="PAS"/>
</dbReference>
<dbReference type="SUPFAM" id="SSF55785">
    <property type="entry name" value="PYP-like sensor domain (PAS domain)"/>
    <property type="match status" value="1"/>
</dbReference>
<dbReference type="InterPro" id="IPR013656">
    <property type="entry name" value="PAS_4"/>
</dbReference>
<evidence type="ECO:0000256" key="4">
    <source>
        <dbReference type="ARBA" id="ARBA00022475"/>
    </source>
</evidence>
<keyword evidence="7" id="KW-0418">Kinase</keyword>
<dbReference type="PROSITE" id="PS50113">
    <property type="entry name" value="PAC"/>
    <property type="match status" value="1"/>
</dbReference>
<feature type="transmembrane region" description="Helical" evidence="10">
    <location>
        <begin position="136"/>
        <end position="157"/>
    </location>
</feature>
<evidence type="ECO:0000313" key="13">
    <source>
        <dbReference type="Proteomes" id="UP000584642"/>
    </source>
</evidence>
<dbReference type="InterPro" id="IPR000700">
    <property type="entry name" value="PAS-assoc_C"/>
</dbReference>
<accession>A0ABX2TKR2</accession>
<evidence type="ECO:0000256" key="1">
    <source>
        <dbReference type="ARBA" id="ARBA00000085"/>
    </source>
</evidence>
<organism evidence="12 13">
    <name type="scientific">Azospirillum oleiclasticum</name>
    <dbReference type="NCBI Taxonomy" id="2735135"/>
    <lineage>
        <taxon>Bacteria</taxon>
        <taxon>Pseudomonadati</taxon>
        <taxon>Pseudomonadota</taxon>
        <taxon>Alphaproteobacteria</taxon>
        <taxon>Rhodospirillales</taxon>
        <taxon>Azospirillaceae</taxon>
        <taxon>Azospirillum</taxon>
    </lineage>
</organism>
<dbReference type="InterPro" id="IPR036097">
    <property type="entry name" value="HisK_dim/P_sf"/>
</dbReference>
<dbReference type="InterPro" id="IPR011620">
    <property type="entry name" value="Sig_transdc_His_kinase_LytS_TM"/>
</dbReference>
<dbReference type="CDD" id="cd00082">
    <property type="entry name" value="HisKA"/>
    <property type="match status" value="1"/>
</dbReference>
<comment type="subcellular location">
    <subcellularLocation>
        <location evidence="2">Cell membrane</location>
        <topology evidence="2">Multi-pass membrane protein</topology>
    </subcellularLocation>
</comment>
<evidence type="ECO:0000256" key="5">
    <source>
        <dbReference type="ARBA" id="ARBA00022679"/>
    </source>
</evidence>
<evidence type="ECO:0000256" key="9">
    <source>
        <dbReference type="ARBA" id="ARBA00023136"/>
    </source>
</evidence>
<dbReference type="Proteomes" id="UP000584642">
    <property type="component" value="Unassembled WGS sequence"/>
</dbReference>
<gene>
    <name evidence="12" type="ORF">HND93_28580</name>
</gene>
<keyword evidence="9 10" id="KW-0472">Membrane</keyword>
<dbReference type="InterPro" id="IPR003661">
    <property type="entry name" value="HisK_dim/P_dom"/>
</dbReference>
<evidence type="ECO:0000313" key="12">
    <source>
        <dbReference type="EMBL" id="NYZ23674.1"/>
    </source>
</evidence>
<sequence length="373" mass="38745">MERLILDLLQHLGLFAIVVIGYGVVQDRLARAPGWVRQAALGLLFGAGGTCAVLQAVVLPSGVLVDGRSVMITLAALFGGPAPAVLTGIATSFARAAVGGPIVVGAVIATLSLVPAALLCAAAARRMDWSLRAVQLGLAGGLTTLAGLATGSLWALWKGQSFISAEVSLPVLAISVMGCAMVGTLLRQQVRRARSERALAVSEAYHRALFTQANDCQFVIDVGETGRFAMRSLNPAAERALGLVSAEIAGCDPAEVLPADRAAAVADAGRRSIALREPVSYEEMVEAAGTLRTLNTVLVPLIDDTGAVTGLLGTSRDITDYRVLLTSLDTARRQAEEAASAKADFLAAMSHEIRTPMNGIVGYATFLEDLAST</sequence>
<dbReference type="RefSeq" id="WP_180285454.1">
    <property type="nucleotide sequence ID" value="NZ_JABFDB010000030.1"/>
</dbReference>
<evidence type="ECO:0000256" key="10">
    <source>
        <dbReference type="SAM" id="Phobius"/>
    </source>
</evidence>
<name>A0ABX2TKR2_9PROT</name>
<dbReference type="PANTHER" id="PTHR43047">
    <property type="entry name" value="TWO-COMPONENT HISTIDINE PROTEIN KINASE"/>
    <property type="match status" value="1"/>
</dbReference>
<dbReference type="EC" id="2.7.13.3" evidence="3"/>
<reference evidence="12 13" key="1">
    <citation type="submission" date="2020-05" db="EMBL/GenBank/DDBJ databases">
        <title>Azospirillum oleiclasticum sp. nov, a nitrogen-fixing and heavy crude oil-emulsifying bacterium isolated from the crude oil of Yumen Oilfield.</title>
        <authorList>
            <person name="Wu D."/>
            <person name="Cai M."/>
            <person name="Zhang X."/>
        </authorList>
    </citation>
    <scope>NUCLEOTIDE SEQUENCE [LARGE SCALE GENOMIC DNA]</scope>
    <source>
        <strain evidence="12 13">ROY-1-1-2</strain>
    </source>
</reference>